<organism evidence="7 8">
    <name type="scientific">Tumebacillus permanentifrigoris</name>
    <dbReference type="NCBI Taxonomy" id="378543"/>
    <lineage>
        <taxon>Bacteria</taxon>
        <taxon>Bacillati</taxon>
        <taxon>Bacillota</taxon>
        <taxon>Bacilli</taxon>
        <taxon>Bacillales</taxon>
        <taxon>Alicyclobacillaceae</taxon>
        <taxon>Tumebacillus</taxon>
    </lineage>
</organism>
<feature type="domain" description="DNA methylase N-4/N-6" evidence="6">
    <location>
        <begin position="32"/>
        <end position="232"/>
    </location>
</feature>
<dbReference type="InterPro" id="IPR029063">
    <property type="entry name" value="SAM-dependent_MTases_sf"/>
</dbReference>
<keyword evidence="2 7" id="KW-0489">Methyltransferase</keyword>
<dbReference type="PROSITE" id="PS00092">
    <property type="entry name" value="N6_MTASE"/>
    <property type="match status" value="1"/>
</dbReference>
<dbReference type="PANTHER" id="PTHR13370:SF3">
    <property type="entry name" value="TRNA (GUANINE(10)-N2)-METHYLTRANSFERASE HOMOLOG"/>
    <property type="match status" value="1"/>
</dbReference>
<protein>
    <recommendedName>
        <fullName evidence="5">Methyltransferase</fullName>
        <ecNumber evidence="5">2.1.1.-</ecNumber>
    </recommendedName>
</protein>
<dbReference type="Gene3D" id="3.40.50.150">
    <property type="entry name" value="Vaccinia Virus protein VP39"/>
    <property type="match status" value="1"/>
</dbReference>
<gene>
    <name evidence="7" type="ORF">C7459_102294</name>
</gene>
<dbReference type="RefSeq" id="WP_109686454.1">
    <property type="nucleotide sequence ID" value="NZ_QGGL01000002.1"/>
</dbReference>
<comment type="similarity">
    <text evidence="1 5">Belongs to the N(4)/N(6)-methyltransferase family.</text>
</comment>
<dbReference type="PANTHER" id="PTHR13370">
    <property type="entry name" value="RNA METHYLASE-RELATED"/>
    <property type="match status" value="1"/>
</dbReference>
<dbReference type="GO" id="GO:0003677">
    <property type="term" value="F:DNA binding"/>
    <property type="evidence" value="ECO:0007669"/>
    <property type="project" value="InterPro"/>
</dbReference>
<evidence type="ECO:0000256" key="5">
    <source>
        <dbReference type="RuleBase" id="RU362026"/>
    </source>
</evidence>
<dbReference type="AlphaFoldDB" id="A0A316DCY6"/>
<keyword evidence="8" id="KW-1185">Reference proteome</keyword>
<name>A0A316DCY6_9BACL</name>
<reference evidence="7 8" key="1">
    <citation type="submission" date="2018-05" db="EMBL/GenBank/DDBJ databases">
        <title>Genomic Encyclopedia of Type Strains, Phase IV (KMG-IV): sequencing the most valuable type-strain genomes for metagenomic binning, comparative biology and taxonomic classification.</title>
        <authorList>
            <person name="Goeker M."/>
        </authorList>
    </citation>
    <scope>NUCLEOTIDE SEQUENCE [LARGE SCALE GENOMIC DNA]</scope>
    <source>
        <strain evidence="7 8">DSM 18773</strain>
    </source>
</reference>
<accession>A0A316DCY6</accession>
<dbReference type="InterPro" id="IPR002052">
    <property type="entry name" value="DNA_methylase_N6_adenine_CS"/>
</dbReference>
<dbReference type="PRINTS" id="PR00508">
    <property type="entry name" value="S21N4MTFRASE"/>
</dbReference>
<keyword evidence="3 7" id="KW-0808">Transferase</keyword>
<keyword evidence="4" id="KW-0680">Restriction system</keyword>
<dbReference type="EC" id="2.1.1.-" evidence="5"/>
<dbReference type="EMBL" id="QGGL01000002">
    <property type="protein sequence ID" value="PWK16047.1"/>
    <property type="molecule type" value="Genomic_DNA"/>
</dbReference>
<dbReference type="GO" id="GO:0005737">
    <property type="term" value="C:cytoplasm"/>
    <property type="evidence" value="ECO:0007669"/>
    <property type="project" value="TreeGrafter"/>
</dbReference>
<evidence type="ECO:0000256" key="3">
    <source>
        <dbReference type="ARBA" id="ARBA00022679"/>
    </source>
</evidence>
<dbReference type="GO" id="GO:0009307">
    <property type="term" value="P:DNA restriction-modification system"/>
    <property type="evidence" value="ECO:0007669"/>
    <property type="project" value="UniProtKB-KW"/>
</dbReference>
<dbReference type="Pfam" id="PF01555">
    <property type="entry name" value="N6_N4_Mtase"/>
    <property type="match status" value="1"/>
</dbReference>
<dbReference type="Proteomes" id="UP000245634">
    <property type="component" value="Unassembled WGS sequence"/>
</dbReference>
<evidence type="ECO:0000313" key="7">
    <source>
        <dbReference type="EMBL" id="PWK16047.1"/>
    </source>
</evidence>
<dbReference type="GO" id="GO:0032259">
    <property type="term" value="P:methylation"/>
    <property type="evidence" value="ECO:0007669"/>
    <property type="project" value="UniProtKB-KW"/>
</dbReference>
<evidence type="ECO:0000256" key="1">
    <source>
        <dbReference type="ARBA" id="ARBA00006594"/>
    </source>
</evidence>
<sequence length="238" mass="26742">MDQEKGDDTMNDITIANEDCRDMFRRIESESVDLALTDPPYGIDFYSNARRKSDLATTKGILNDGKGNLPFLEEVAAELYRVLKPNTHLYWFTRWDKVEEHLPMLRRCGFSPKNAMIWVKGGGGMGDLTGAYAPDYEIILFLHKGRRPLNEVEGKKRHSDVVRFTKIASNNLLHSHQKPTALLEFLIRKSSSDGDMVIDPFLGSGSTAIAARNTGRRFVGCELSPDIYAVAKAQLQTC</sequence>
<comment type="caution">
    <text evidence="7">The sequence shown here is derived from an EMBL/GenBank/DDBJ whole genome shotgun (WGS) entry which is preliminary data.</text>
</comment>
<evidence type="ECO:0000313" key="8">
    <source>
        <dbReference type="Proteomes" id="UP000245634"/>
    </source>
</evidence>
<dbReference type="GO" id="GO:0008170">
    <property type="term" value="F:N-methyltransferase activity"/>
    <property type="evidence" value="ECO:0007669"/>
    <property type="project" value="InterPro"/>
</dbReference>
<dbReference type="InterPro" id="IPR002941">
    <property type="entry name" value="DNA_methylase_N4/N6"/>
</dbReference>
<dbReference type="SUPFAM" id="SSF53335">
    <property type="entry name" value="S-adenosyl-L-methionine-dependent methyltransferases"/>
    <property type="match status" value="1"/>
</dbReference>
<dbReference type="OrthoDB" id="9800801at2"/>
<evidence type="ECO:0000259" key="6">
    <source>
        <dbReference type="Pfam" id="PF01555"/>
    </source>
</evidence>
<dbReference type="InterPro" id="IPR001091">
    <property type="entry name" value="RM_Methyltransferase"/>
</dbReference>
<evidence type="ECO:0000256" key="4">
    <source>
        <dbReference type="ARBA" id="ARBA00022747"/>
    </source>
</evidence>
<evidence type="ECO:0000256" key="2">
    <source>
        <dbReference type="ARBA" id="ARBA00022603"/>
    </source>
</evidence>
<proteinExistence type="inferred from homology"/>